<name>A0A926IJQ6_9BACT</name>
<evidence type="ECO:0000313" key="3">
    <source>
        <dbReference type="Proteomes" id="UP000651085"/>
    </source>
</evidence>
<comment type="caution">
    <text evidence="2">The sequence shown here is derived from an EMBL/GenBank/DDBJ whole genome shotgun (WGS) entry which is preliminary data.</text>
</comment>
<gene>
    <name evidence="2" type="ORF">H8744_07390</name>
</gene>
<dbReference type="EMBL" id="JACRTF010000001">
    <property type="protein sequence ID" value="MBC8593082.1"/>
    <property type="molecule type" value="Genomic_DNA"/>
</dbReference>
<evidence type="ECO:0000313" key="2">
    <source>
        <dbReference type="EMBL" id="MBC8593082.1"/>
    </source>
</evidence>
<keyword evidence="3" id="KW-1185">Reference proteome</keyword>
<accession>A0A926IJQ6</accession>
<dbReference type="AlphaFoldDB" id="A0A926IJQ6"/>
<keyword evidence="1" id="KW-0812">Transmembrane</keyword>
<organism evidence="2 3">
    <name type="scientific">Jilunia laotingensis</name>
    <dbReference type="NCBI Taxonomy" id="2763675"/>
    <lineage>
        <taxon>Bacteria</taxon>
        <taxon>Pseudomonadati</taxon>
        <taxon>Bacteroidota</taxon>
        <taxon>Bacteroidia</taxon>
        <taxon>Bacteroidales</taxon>
        <taxon>Bacteroidaceae</taxon>
        <taxon>Jilunia</taxon>
    </lineage>
</organism>
<protein>
    <submittedName>
        <fullName evidence="2">Uncharacterized protein</fullName>
    </submittedName>
</protein>
<keyword evidence="1" id="KW-0472">Membrane</keyword>
<keyword evidence="1" id="KW-1133">Transmembrane helix</keyword>
<dbReference type="RefSeq" id="WP_262434242.1">
    <property type="nucleotide sequence ID" value="NZ_JACRTF010000001.1"/>
</dbReference>
<sequence>MKETDQEQKQAERLLQSNGIRLHDIERFSFMKRYYPKPHKGNQVPKEKYGAGVLTLHLKEDREKAIYLRPCKHPSAVIHYLLARGIPFDNYKPREREAGITIPQKKYCRASLYMLYFVSLFLVFAIMGVNAIASGLLWGILLGILSISISLFMLYALLTRFGYLTLDNESITVHSLGRTVRYLYSDLRKVNFDYAREKNFTYNMEVLDKNFDYHLYYIGRVPRTKMKEITKYLKEAGIDATCKVDNDSRYYNDYYHKH</sequence>
<dbReference type="Proteomes" id="UP000651085">
    <property type="component" value="Unassembled WGS sequence"/>
</dbReference>
<reference evidence="2" key="1">
    <citation type="submission" date="2020-08" db="EMBL/GenBank/DDBJ databases">
        <title>Genome public.</title>
        <authorList>
            <person name="Liu C."/>
            <person name="Sun Q."/>
        </authorList>
    </citation>
    <scope>NUCLEOTIDE SEQUENCE</scope>
    <source>
        <strain evidence="2">N12</strain>
    </source>
</reference>
<feature type="transmembrane region" description="Helical" evidence="1">
    <location>
        <begin position="138"/>
        <end position="158"/>
    </location>
</feature>
<feature type="transmembrane region" description="Helical" evidence="1">
    <location>
        <begin position="112"/>
        <end position="132"/>
    </location>
</feature>
<proteinExistence type="predicted"/>
<evidence type="ECO:0000256" key="1">
    <source>
        <dbReference type="SAM" id="Phobius"/>
    </source>
</evidence>